<keyword evidence="4 5" id="KW-0342">GTP-binding</keyword>
<evidence type="ECO:0000256" key="5">
    <source>
        <dbReference type="RuleBase" id="RU000352"/>
    </source>
</evidence>
<sequence length="437" mass="49526">MKELIFLHFGNCGCEIGIDLWNLFAKEHKLPSCSLDPGQQNNSINNLSCLYDESIRMENVYHARCLFFDTDSQIQRLTKASSRSQSQFKEENIVSPIDYADYDASSNFGKGYHIMSGEMWDYVKERVRKMVENCDSMGTVLVTHSLGGGTGSGSTSSLIYDLAHEFQLPMVSKYGHDIVDTMIKSCFSIFPTETYSTSILEPYNAVIALHYIHDNVQSIFSYDNYALSNACVESGIKNPNFKEMNHLISQNISTLTSQIRFGSLRDVCETLPISYNANIICNSFVNLQDTSMTELSIKDIFSRNTSMNMANNGVTIAMNIAMRGDFSKNHTSLLSEKLKTDWKFSNETEKAQYQISNKGPENVYPESFNFSNVMHIANNTTSITSYLENLLKQFDLMYSKRAFVHWIVGDGGFEEDGFYEAREQLATTIECYSSFHN</sequence>
<accession>D2V7X5</accession>
<dbReference type="InterPro" id="IPR000217">
    <property type="entry name" value="Tubulin"/>
</dbReference>
<dbReference type="PANTHER" id="PTHR11588">
    <property type="entry name" value="TUBULIN"/>
    <property type="match status" value="1"/>
</dbReference>
<dbReference type="EMBL" id="GG738856">
    <property type="protein sequence ID" value="EFC47083.1"/>
    <property type="molecule type" value="Genomic_DNA"/>
</dbReference>
<dbReference type="AlphaFoldDB" id="D2V7X5"/>
<evidence type="ECO:0000259" key="6">
    <source>
        <dbReference type="SMART" id="SM00864"/>
    </source>
</evidence>
<organism evidence="8">
    <name type="scientific">Naegleria gruberi</name>
    <name type="common">Amoeba</name>
    <dbReference type="NCBI Taxonomy" id="5762"/>
    <lineage>
        <taxon>Eukaryota</taxon>
        <taxon>Discoba</taxon>
        <taxon>Heterolobosea</taxon>
        <taxon>Tetramitia</taxon>
        <taxon>Eutetramitia</taxon>
        <taxon>Vahlkampfiidae</taxon>
        <taxon>Naegleria</taxon>
    </lineage>
</organism>
<proteinExistence type="inferred from homology"/>
<dbReference type="GO" id="GO:0007017">
    <property type="term" value="P:microtubule-based process"/>
    <property type="evidence" value="ECO:0007669"/>
    <property type="project" value="InterPro"/>
</dbReference>
<name>D2V7X5_NAEGR</name>
<feature type="domain" description="Tubulin/FtsZ GTPase" evidence="6">
    <location>
        <begin position="54"/>
        <end position="263"/>
    </location>
</feature>
<dbReference type="InterPro" id="IPR008280">
    <property type="entry name" value="Tub_FtsZ_C"/>
</dbReference>
<keyword evidence="3 5" id="KW-0547">Nucleotide-binding</keyword>
<keyword evidence="8" id="KW-1185">Reference proteome</keyword>
<dbReference type="VEuPathDB" id="AmoebaDB:NAEGRDRAFT_88209"/>
<dbReference type="KEGG" id="ngr:NAEGRDRAFT_88209"/>
<dbReference type="GeneID" id="8860274"/>
<dbReference type="InterPro" id="IPR003008">
    <property type="entry name" value="Tubulin_FtsZ_GTPase"/>
</dbReference>
<dbReference type="Pfam" id="PF00091">
    <property type="entry name" value="Tubulin"/>
    <property type="match status" value="1"/>
</dbReference>
<dbReference type="Proteomes" id="UP000006671">
    <property type="component" value="Unassembled WGS sequence"/>
</dbReference>
<dbReference type="GO" id="GO:0005874">
    <property type="term" value="C:microtubule"/>
    <property type="evidence" value="ECO:0007669"/>
    <property type="project" value="UniProtKB-KW"/>
</dbReference>
<keyword evidence="2 5" id="KW-0493">Microtubule</keyword>
<dbReference type="PRINTS" id="PR01161">
    <property type="entry name" value="TUBULIN"/>
</dbReference>
<dbReference type="eggNOG" id="KOG1376">
    <property type="taxonomic scope" value="Eukaryota"/>
</dbReference>
<dbReference type="SUPFAM" id="SSF55307">
    <property type="entry name" value="Tubulin C-terminal domain-like"/>
    <property type="match status" value="1"/>
</dbReference>
<comment type="similarity">
    <text evidence="1 5">Belongs to the tubulin family.</text>
</comment>
<protein>
    <submittedName>
        <fullName evidence="7">Alpha-tubulin</fullName>
    </submittedName>
</protein>
<dbReference type="Gene3D" id="1.10.287.600">
    <property type="entry name" value="Helix hairpin bin"/>
    <property type="match status" value="1"/>
</dbReference>
<dbReference type="SMART" id="SM00864">
    <property type="entry name" value="Tubulin"/>
    <property type="match status" value="1"/>
</dbReference>
<evidence type="ECO:0000256" key="3">
    <source>
        <dbReference type="ARBA" id="ARBA00022741"/>
    </source>
</evidence>
<evidence type="ECO:0000256" key="2">
    <source>
        <dbReference type="ARBA" id="ARBA00022701"/>
    </source>
</evidence>
<dbReference type="Gene3D" id="3.40.50.1440">
    <property type="entry name" value="Tubulin/FtsZ, GTPase domain"/>
    <property type="match status" value="1"/>
</dbReference>
<dbReference type="OrthoDB" id="2588702at2759"/>
<evidence type="ECO:0000313" key="8">
    <source>
        <dbReference type="Proteomes" id="UP000006671"/>
    </source>
</evidence>
<dbReference type="RefSeq" id="XP_002679827.1">
    <property type="nucleotide sequence ID" value="XM_002679781.1"/>
</dbReference>
<evidence type="ECO:0000313" key="7">
    <source>
        <dbReference type="EMBL" id="EFC47083.1"/>
    </source>
</evidence>
<dbReference type="SUPFAM" id="SSF52490">
    <property type="entry name" value="Tubulin nucleotide-binding domain-like"/>
    <property type="match status" value="1"/>
</dbReference>
<gene>
    <name evidence="7" type="ORF">NAEGRDRAFT_88209</name>
</gene>
<dbReference type="STRING" id="5762.D2V7X5"/>
<dbReference type="InParanoid" id="D2V7X5"/>
<dbReference type="PROSITE" id="PS00227">
    <property type="entry name" value="TUBULIN"/>
    <property type="match status" value="1"/>
</dbReference>
<dbReference type="InterPro" id="IPR017975">
    <property type="entry name" value="Tubulin_CS"/>
</dbReference>
<evidence type="ECO:0000256" key="4">
    <source>
        <dbReference type="ARBA" id="ARBA00023134"/>
    </source>
</evidence>
<evidence type="ECO:0000256" key="1">
    <source>
        <dbReference type="ARBA" id="ARBA00009636"/>
    </source>
</evidence>
<dbReference type="InterPro" id="IPR036525">
    <property type="entry name" value="Tubulin/FtsZ_GTPase_sf"/>
</dbReference>
<dbReference type="GO" id="GO:0005525">
    <property type="term" value="F:GTP binding"/>
    <property type="evidence" value="ECO:0007669"/>
    <property type="project" value="UniProtKB-UniRule"/>
</dbReference>
<reference evidence="7 8" key="1">
    <citation type="journal article" date="2010" name="Cell">
        <title>The genome of Naegleria gruberi illuminates early eukaryotic versatility.</title>
        <authorList>
            <person name="Fritz-Laylin L.K."/>
            <person name="Prochnik S.E."/>
            <person name="Ginger M.L."/>
            <person name="Dacks J.B."/>
            <person name="Carpenter M.L."/>
            <person name="Field M.C."/>
            <person name="Kuo A."/>
            <person name="Paredez A."/>
            <person name="Chapman J."/>
            <person name="Pham J."/>
            <person name="Shu S."/>
            <person name="Neupane R."/>
            <person name="Cipriano M."/>
            <person name="Mancuso J."/>
            <person name="Tu H."/>
            <person name="Salamov A."/>
            <person name="Lindquist E."/>
            <person name="Shapiro H."/>
            <person name="Lucas S."/>
            <person name="Grigoriev I.V."/>
            <person name="Cande W.Z."/>
            <person name="Fulton C."/>
            <person name="Rokhsar D.S."/>
            <person name="Dawson S.C."/>
        </authorList>
    </citation>
    <scope>NUCLEOTIDE SEQUENCE [LARGE SCALE GENOMIC DNA]</scope>
    <source>
        <strain evidence="7 8">NEG-M</strain>
    </source>
</reference>
<dbReference type="InterPro" id="IPR023123">
    <property type="entry name" value="Tubulin_C"/>
</dbReference>